<reference evidence="2 3" key="1">
    <citation type="submission" date="2013-07" db="EMBL/GenBank/DDBJ databases">
        <authorList>
            <consortium name="DOE Joint Genome Institute"/>
            <person name="Eisen J."/>
            <person name="Huntemann M."/>
            <person name="Han J."/>
            <person name="Chen A."/>
            <person name="Kyrpides N."/>
            <person name="Mavromatis K."/>
            <person name="Markowitz V."/>
            <person name="Palaniappan K."/>
            <person name="Ivanova N."/>
            <person name="Schaumberg A."/>
            <person name="Pati A."/>
            <person name="Liolios K."/>
            <person name="Nordberg H.P."/>
            <person name="Cantor M.N."/>
            <person name="Hua S.X."/>
            <person name="Woyke T."/>
        </authorList>
    </citation>
    <scope>NUCLEOTIDE SEQUENCE [LARGE SCALE GENOMIC DNA]</scope>
    <source>
        <strain evidence="2 3">DSM 44712</strain>
    </source>
</reference>
<name>A0A010ZRN1_9ACTN</name>
<gene>
    <name evidence="2" type="ORF">CryarDRAFT_2379</name>
</gene>
<dbReference type="EMBL" id="JFBT01000001">
    <property type="protein sequence ID" value="EXG81269.1"/>
    <property type="molecule type" value="Genomic_DNA"/>
</dbReference>
<feature type="transmembrane region" description="Helical" evidence="1">
    <location>
        <begin position="95"/>
        <end position="113"/>
    </location>
</feature>
<dbReference type="AlphaFoldDB" id="A0A010ZRN1"/>
<dbReference type="Proteomes" id="UP000021053">
    <property type="component" value="Unassembled WGS sequence"/>
</dbReference>
<dbReference type="HOGENOM" id="CLU_120348_0_0_11"/>
<keyword evidence="1" id="KW-0472">Membrane</keyword>
<sequence>MLHRWPTVLALACAALTLSDGAAEPGVGVALVVAAAGYVALAALDRRALTWPVVVVLFVGVVALRAFEVPELPVLAVIAVVGSAVVAVRRRERWHLLQVPVGLMGLAVFVVALEVPTAAGAVVVAVGLLGHAAWDAVLWRRDSVISRSFAEWCGVFDAVVAVGLLALVATGY</sequence>
<protein>
    <submittedName>
        <fullName evidence="2">Uncharacterized protein</fullName>
    </submittedName>
</protein>
<evidence type="ECO:0000256" key="1">
    <source>
        <dbReference type="SAM" id="Phobius"/>
    </source>
</evidence>
<evidence type="ECO:0000313" key="3">
    <source>
        <dbReference type="Proteomes" id="UP000021053"/>
    </source>
</evidence>
<keyword evidence="1" id="KW-1133">Transmembrane helix</keyword>
<feature type="transmembrane region" description="Helical" evidence="1">
    <location>
        <begin position="49"/>
        <end position="66"/>
    </location>
</feature>
<accession>A0A010ZRN1</accession>
<evidence type="ECO:0000313" key="2">
    <source>
        <dbReference type="EMBL" id="EXG81269.1"/>
    </source>
</evidence>
<feature type="transmembrane region" description="Helical" evidence="1">
    <location>
        <begin position="72"/>
        <end position="88"/>
    </location>
</feature>
<feature type="transmembrane region" description="Helical" evidence="1">
    <location>
        <begin position="29"/>
        <end position="44"/>
    </location>
</feature>
<feature type="transmembrane region" description="Helical" evidence="1">
    <location>
        <begin position="119"/>
        <end position="137"/>
    </location>
</feature>
<keyword evidence="3" id="KW-1185">Reference proteome</keyword>
<keyword evidence="1" id="KW-0812">Transmembrane</keyword>
<comment type="caution">
    <text evidence="2">The sequence shown here is derived from an EMBL/GenBank/DDBJ whole genome shotgun (WGS) entry which is preliminary data.</text>
</comment>
<proteinExistence type="predicted"/>
<organism evidence="2 3">
    <name type="scientific">Cryptosporangium arvum DSM 44712</name>
    <dbReference type="NCBI Taxonomy" id="927661"/>
    <lineage>
        <taxon>Bacteria</taxon>
        <taxon>Bacillati</taxon>
        <taxon>Actinomycetota</taxon>
        <taxon>Actinomycetes</taxon>
        <taxon>Cryptosporangiales</taxon>
        <taxon>Cryptosporangiaceae</taxon>
        <taxon>Cryptosporangium</taxon>
    </lineage>
</organism>
<feature type="transmembrane region" description="Helical" evidence="1">
    <location>
        <begin position="149"/>
        <end position="169"/>
    </location>
</feature>